<dbReference type="SUPFAM" id="SSF48726">
    <property type="entry name" value="Immunoglobulin"/>
    <property type="match status" value="3"/>
</dbReference>
<dbReference type="SMART" id="SM00408">
    <property type="entry name" value="IGc2"/>
    <property type="match status" value="3"/>
</dbReference>
<keyword evidence="9" id="KW-0255">Endonuclease</keyword>
<dbReference type="InterPro" id="IPR035897">
    <property type="entry name" value="Toll_tir_struct_dom_sf"/>
</dbReference>
<dbReference type="Pfam" id="PF17917">
    <property type="entry name" value="RT_RNaseH"/>
    <property type="match status" value="1"/>
</dbReference>
<keyword evidence="8" id="KW-0677">Repeat</keyword>
<feature type="transmembrane region" description="Helical" evidence="16">
    <location>
        <begin position="552"/>
        <end position="577"/>
    </location>
</feature>
<keyword evidence="7" id="KW-0732">Signal</keyword>
<dbReference type="InterPro" id="IPR004074">
    <property type="entry name" value="IL-1_rcpt_I/II-typ"/>
</dbReference>
<dbReference type="InterPro" id="IPR013783">
    <property type="entry name" value="Ig-like_fold"/>
</dbReference>
<evidence type="ECO:0000259" key="17">
    <source>
        <dbReference type="PROSITE" id="PS50104"/>
    </source>
</evidence>
<dbReference type="InterPro" id="IPR013151">
    <property type="entry name" value="Immunoglobulin_dom"/>
</dbReference>
<keyword evidence="3" id="KW-0964">Secreted</keyword>
<comment type="similarity">
    <text evidence="2">Belongs to the interleukin-1 receptor family.</text>
</comment>
<evidence type="ECO:0000256" key="14">
    <source>
        <dbReference type="ARBA" id="ARBA00023180"/>
    </source>
</evidence>
<dbReference type="GO" id="GO:0004908">
    <property type="term" value="F:interleukin-1 receptor activity"/>
    <property type="evidence" value="ECO:0007669"/>
    <property type="project" value="InterPro"/>
</dbReference>
<name>A0AAD7WUN2_9TELE</name>
<gene>
    <name evidence="19" type="ORF">AAFF_G00209280</name>
</gene>
<dbReference type="PANTHER" id="PTHR11890">
    <property type="entry name" value="INTERLEUKIN-1 RECEPTOR FAMILY MEMBER"/>
    <property type="match status" value="1"/>
</dbReference>
<dbReference type="PRINTS" id="PR01537">
    <property type="entry name" value="INTRLKN1R1F"/>
</dbReference>
<dbReference type="GO" id="GO:0016787">
    <property type="term" value="F:hydrolase activity"/>
    <property type="evidence" value="ECO:0007669"/>
    <property type="project" value="UniProtKB-KW"/>
</dbReference>
<dbReference type="SMART" id="SM00409">
    <property type="entry name" value="IG"/>
    <property type="match status" value="4"/>
</dbReference>
<dbReference type="GO" id="GO:0004519">
    <property type="term" value="F:endonuclease activity"/>
    <property type="evidence" value="ECO:0007669"/>
    <property type="project" value="UniProtKB-KW"/>
</dbReference>
<evidence type="ECO:0000256" key="10">
    <source>
        <dbReference type="ARBA" id="ARBA00022801"/>
    </source>
</evidence>
<dbReference type="Gene3D" id="2.60.40.10">
    <property type="entry name" value="Immunoglobulins"/>
    <property type="match status" value="4"/>
</dbReference>
<protein>
    <submittedName>
        <fullName evidence="19">Uncharacterized protein</fullName>
    </submittedName>
</protein>
<dbReference type="SMART" id="SM00255">
    <property type="entry name" value="TIR"/>
    <property type="match status" value="2"/>
</dbReference>
<organism evidence="19 20">
    <name type="scientific">Aldrovandia affinis</name>
    <dbReference type="NCBI Taxonomy" id="143900"/>
    <lineage>
        <taxon>Eukaryota</taxon>
        <taxon>Metazoa</taxon>
        <taxon>Chordata</taxon>
        <taxon>Craniata</taxon>
        <taxon>Vertebrata</taxon>
        <taxon>Euteleostomi</taxon>
        <taxon>Actinopterygii</taxon>
        <taxon>Neopterygii</taxon>
        <taxon>Teleostei</taxon>
        <taxon>Notacanthiformes</taxon>
        <taxon>Halosauridae</taxon>
        <taxon>Aldrovandia</taxon>
    </lineage>
</organism>
<evidence type="ECO:0000256" key="16">
    <source>
        <dbReference type="SAM" id="Phobius"/>
    </source>
</evidence>
<keyword evidence="12" id="KW-0520">NAD</keyword>
<feature type="domain" description="TIR" evidence="17">
    <location>
        <begin position="601"/>
        <end position="764"/>
    </location>
</feature>
<keyword evidence="14" id="KW-0325">Glycoprotein</keyword>
<dbReference type="FunFam" id="2.60.40.10:FF:000188">
    <property type="entry name" value="Interleukin-1 receptor accessory protein-like 1"/>
    <property type="match status" value="1"/>
</dbReference>
<dbReference type="Gene3D" id="3.10.20.90">
    <property type="entry name" value="Phosphatidylinositol 3-kinase Catalytic Subunit, Chain A, domain 1"/>
    <property type="match status" value="1"/>
</dbReference>
<dbReference type="InterPro" id="IPR007110">
    <property type="entry name" value="Ig-like_dom"/>
</dbReference>
<dbReference type="InterPro" id="IPR022617">
    <property type="entry name" value="Rad60/SUMO-like_dom"/>
</dbReference>
<dbReference type="PANTHER" id="PTHR11890:SF3">
    <property type="entry name" value="INTERLEUKIN-1 RECEPTOR TYPE 2"/>
    <property type="match status" value="1"/>
</dbReference>
<proteinExistence type="inferred from homology"/>
<dbReference type="PROSITE" id="PS50835">
    <property type="entry name" value="IG_LIKE"/>
    <property type="match status" value="3"/>
</dbReference>
<dbReference type="Proteomes" id="UP001221898">
    <property type="component" value="Unassembled WGS sequence"/>
</dbReference>
<keyword evidence="11" id="KW-0695">RNA-directed DNA polymerase</keyword>
<keyword evidence="5" id="KW-0548">Nucleotidyltransferase</keyword>
<dbReference type="Pfam" id="PF00047">
    <property type="entry name" value="ig"/>
    <property type="match status" value="1"/>
</dbReference>
<keyword evidence="16" id="KW-0812">Transmembrane</keyword>
<dbReference type="InterPro" id="IPR041373">
    <property type="entry name" value="RT_RNaseH"/>
</dbReference>
<dbReference type="SUPFAM" id="SSF52200">
    <property type="entry name" value="Toll/Interleukin receptor TIR domain"/>
    <property type="match status" value="2"/>
</dbReference>
<sequence length="989" mass="112447">MERAFEKLPSNLGYLLSEVPKWFSKSTLRREAFNNLFQVMDANNDRRGTPKPFQKMSTTRWLVRGKVIYSLLVNWHELKAFFCSTPHGRRILPEGENDRINLKVAGQDGSVVQFKIKRHTPLNKLMKAYCERQRPGWARFNSDYHATRGLLHLWRQPVQYGRRVEQIQMDTDASNNGLGALLSQEIPEEKRVVAYYSRAFIRNELGHGSLSSDAAMSRMSLILLVSAVCLHGIVAAEEHCKDYGTQFERVFTIPGDAAALKCQLEVSDIHNATYNISWYERKTGRELSGEVGRIRVRETILWFLNSTLEDAGSYECLLRTPNSCFKQATVLRVDQTKEGHCGRPYAATQVLTVITNSFLVCPLLIYMNHVDSYSIQWYKECEPILEGDKFAYVGKNKLLIRHVDLNDTGHYTCRMTFNLTGTIGYTAETIKSHIKEEWNLRPAVSEPVNETIKTDLGGHFNKTCRVFVPSKGNLAVDVYWATVDFISTDRSDRVHQVHLSKKEVPNGEWLEVLINFTEVMEEDLNQTYTCLVYSDKGVVTSAFILQPSDPNFILPLLLLFMGLALMFLTSVAAYKIFKIDIVLWCRRSFSYLYTSAESDGKIYDAYVVYPRLCLGGSCGSGETFAFHTLPQVLEKKCGYKLFIVGRDSLPGEAVVDSVQENISKSRRLILLYTDSTFSKLASTLGFEQEIGLHIALMESTLQVILGNGQQEALETYHATVGQFLQLECQINSSFMGTESNSNLIWSRDNNQGLDATTSRVRMRNGTLLFLPVKYSDSGHYTCKGSIPNPVSPTNRGPLEHKETKMFLLVEGTDGKLYDAYVSFLHWGALCSSRAKEFFFQVLPEVLEQRHGYRLFINGRDDLPGESANGVIADTVRNSRRIVIILSAQSQANQEQESLVLWDRNQDRPDLDQLTILCDTLIHSEIQVILLETDKDIDYSLVPESLRHVRQKHGALRWRPSSSDPTTPPNGRFWKCLRYRMPPEAQSDHT</sequence>
<evidence type="ECO:0000313" key="20">
    <source>
        <dbReference type="Proteomes" id="UP001221898"/>
    </source>
</evidence>
<feature type="domain" description="TIR" evidence="17">
    <location>
        <begin position="815"/>
        <end position="980"/>
    </location>
</feature>
<accession>A0AAD7WUN2</accession>
<comment type="caution">
    <text evidence="19">The sequence shown here is derived from an EMBL/GenBank/DDBJ whole genome shotgun (WGS) entry which is preliminary data.</text>
</comment>
<dbReference type="InterPro" id="IPR015621">
    <property type="entry name" value="IL-1_rcpt_fam"/>
</dbReference>
<feature type="domain" description="Ig-like" evidence="18">
    <location>
        <begin position="721"/>
        <end position="782"/>
    </location>
</feature>
<keyword evidence="16" id="KW-1133">Transmembrane helix</keyword>
<comment type="subcellular location">
    <subcellularLocation>
        <location evidence="1">Secreted</location>
    </subcellularLocation>
</comment>
<evidence type="ECO:0000256" key="11">
    <source>
        <dbReference type="ARBA" id="ARBA00022918"/>
    </source>
</evidence>
<evidence type="ECO:0000256" key="12">
    <source>
        <dbReference type="ARBA" id="ARBA00023027"/>
    </source>
</evidence>
<evidence type="ECO:0000256" key="1">
    <source>
        <dbReference type="ARBA" id="ARBA00004613"/>
    </source>
</evidence>
<dbReference type="SUPFAM" id="SSF54236">
    <property type="entry name" value="Ubiquitin-like"/>
    <property type="match status" value="1"/>
</dbReference>
<dbReference type="Gene3D" id="3.40.50.10140">
    <property type="entry name" value="Toll/interleukin-1 receptor homology (TIR) domain"/>
    <property type="match status" value="2"/>
</dbReference>
<evidence type="ECO:0000313" key="19">
    <source>
        <dbReference type="EMBL" id="KAJ8409887.1"/>
    </source>
</evidence>
<dbReference type="InterPro" id="IPR036179">
    <property type="entry name" value="Ig-like_dom_sf"/>
</dbReference>
<reference evidence="19" key="1">
    <citation type="journal article" date="2023" name="Science">
        <title>Genome structures resolve the early diversification of teleost fishes.</title>
        <authorList>
            <person name="Parey E."/>
            <person name="Louis A."/>
            <person name="Montfort J."/>
            <person name="Bouchez O."/>
            <person name="Roques C."/>
            <person name="Iampietro C."/>
            <person name="Lluch J."/>
            <person name="Castinel A."/>
            <person name="Donnadieu C."/>
            <person name="Desvignes T."/>
            <person name="Floi Bucao C."/>
            <person name="Jouanno E."/>
            <person name="Wen M."/>
            <person name="Mejri S."/>
            <person name="Dirks R."/>
            <person name="Jansen H."/>
            <person name="Henkel C."/>
            <person name="Chen W.J."/>
            <person name="Zahm M."/>
            <person name="Cabau C."/>
            <person name="Klopp C."/>
            <person name="Thompson A.W."/>
            <person name="Robinson-Rechavi M."/>
            <person name="Braasch I."/>
            <person name="Lecointre G."/>
            <person name="Bobe J."/>
            <person name="Postlethwait J.H."/>
            <person name="Berthelot C."/>
            <person name="Roest Crollius H."/>
            <person name="Guiguen Y."/>
        </authorList>
    </citation>
    <scope>NUCLEOTIDE SEQUENCE</scope>
    <source>
        <strain evidence="19">NC1722</strain>
    </source>
</reference>
<evidence type="ECO:0000256" key="3">
    <source>
        <dbReference type="ARBA" id="ARBA00022525"/>
    </source>
</evidence>
<dbReference type="Pfam" id="PF01582">
    <property type="entry name" value="TIR"/>
    <property type="match status" value="2"/>
</dbReference>
<evidence type="ECO:0000256" key="4">
    <source>
        <dbReference type="ARBA" id="ARBA00022679"/>
    </source>
</evidence>
<evidence type="ECO:0000259" key="18">
    <source>
        <dbReference type="PROSITE" id="PS50835"/>
    </source>
</evidence>
<evidence type="ECO:0000256" key="9">
    <source>
        <dbReference type="ARBA" id="ARBA00022759"/>
    </source>
</evidence>
<keyword evidence="13" id="KW-1015">Disulfide bond</keyword>
<dbReference type="GO" id="GO:0003964">
    <property type="term" value="F:RNA-directed DNA polymerase activity"/>
    <property type="evidence" value="ECO:0007669"/>
    <property type="project" value="UniProtKB-KW"/>
</dbReference>
<feature type="domain" description="Ig-like" evidence="18">
    <location>
        <begin position="344"/>
        <end position="431"/>
    </location>
</feature>
<keyword evidence="15" id="KW-0393">Immunoglobulin domain</keyword>
<dbReference type="GO" id="GO:0005576">
    <property type="term" value="C:extracellular region"/>
    <property type="evidence" value="ECO:0007669"/>
    <property type="project" value="UniProtKB-SubCell"/>
</dbReference>
<feature type="domain" description="Ig-like" evidence="18">
    <location>
        <begin position="255"/>
        <end position="332"/>
    </location>
</feature>
<evidence type="ECO:0000256" key="13">
    <source>
        <dbReference type="ARBA" id="ARBA00023157"/>
    </source>
</evidence>
<keyword evidence="4" id="KW-0808">Transferase</keyword>
<dbReference type="PRINTS" id="PR01536">
    <property type="entry name" value="INTRLKN1R12F"/>
</dbReference>
<dbReference type="InterPro" id="IPR029071">
    <property type="entry name" value="Ubiquitin-like_domsf"/>
</dbReference>
<evidence type="ECO:0000256" key="15">
    <source>
        <dbReference type="ARBA" id="ARBA00023319"/>
    </source>
</evidence>
<evidence type="ECO:0000256" key="2">
    <source>
        <dbReference type="ARBA" id="ARBA00009752"/>
    </source>
</evidence>
<dbReference type="InterPro" id="IPR000157">
    <property type="entry name" value="TIR_dom"/>
</dbReference>
<keyword evidence="16" id="KW-0472">Membrane</keyword>
<keyword evidence="6" id="KW-0540">Nuclease</keyword>
<dbReference type="InterPro" id="IPR003599">
    <property type="entry name" value="Ig_sub"/>
</dbReference>
<dbReference type="Pfam" id="PF11976">
    <property type="entry name" value="Rad60-SLD"/>
    <property type="match status" value="1"/>
</dbReference>
<keyword evidence="10" id="KW-0378">Hydrolase</keyword>
<evidence type="ECO:0000256" key="7">
    <source>
        <dbReference type="ARBA" id="ARBA00022729"/>
    </source>
</evidence>
<evidence type="ECO:0000256" key="6">
    <source>
        <dbReference type="ARBA" id="ARBA00022722"/>
    </source>
</evidence>
<evidence type="ECO:0000256" key="5">
    <source>
        <dbReference type="ARBA" id="ARBA00022695"/>
    </source>
</evidence>
<dbReference type="InterPro" id="IPR003598">
    <property type="entry name" value="Ig_sub2"/>
</dbReference>
<evidence type="ECO:0000256" key="8">
    <source>
        <dbReference type="ARBA" id="ARBA00022737"/>
    </source>
</evidence>
<keyword evidence="20" id="KW-1185">Reference proteome</keyword>
<dbReference type="AlphaFoldDB" id="A0AAD7WUN2"/>
<dbReference type="EMBL" id="JAINUG010000028">
    <property type="protein sequence ID" value="KAJ8409887.1"/>
    <property type="molecule type" value="Genomic_DNA"/>
</dbReference>
<dbReference type="PROSITE" id="PS50104">
    <property type="entry name" value="TIR"/>
    <property type="match status" value="2"/>
</dbReference>